<accession>A0A2G8STB9</accession>
<evidence type="ECO:0000313" key="2">
    <source>
        <dbReference type="EMBL" id="PIL37010.1"/>
    </source>
</evidence>
<feature type="compositionally biased region" description="Polar residues" evidence="1">
    <location>
        <begin position="74"/>
        <end position="93"/>
    </location>
</feature>
<name>A0A2G8STB9_9APHY</name>
<reference evidence="2 3" key="1">
    <citation type="journal article" date="2015" name="Sci. Rep.">
        <title>Chromosome-level genome map provides insights into diverse defense mechanisms in the medicinal fungus Ganoderma sinense.</title>
        <authorList>
            <person name="Zhu Y."/>
            <person name="Xu J."/>
            <person name="Sun C."/>
            <person name="Zhou S."/>
            <person name="Xu H."/>
            <person name="Nelson D.R."/>
            <person name="Qian J."/>
            <person name="Song J."/>
            <person name="Luo H."/>
            <person name="Xiang L."/>
            <person name="Li Y."/>
            <person name="Xu Z."/>
            <person name="Ji A."/>
            <person name="Wang L."/>
            <person name="Lu S."/>
            <person name="Hayward A."/>
            <person name="Sun W."/>
            <person name="Li X."/>
            <person name="Schwartz D.C."/>
            <person name="Wang Y."/>
            <person name="Chen S."/>
        </authorList>
    </citation>
    <scope>NUCLEOTIDE SEQUENCE [LARGE SCALE GENOMIC DNA]</scope>
    <source>
        <strain evidence="2 3">ZZ0214-1</strain>
    </source>
</reference>
<organism evidence="2 3">
    <name type="scientific">Ganoderma sinense ZZ0214-1</name>
    <dbReference type="NCBI Taxonomy" id="1077348"/>
    <lineage>
        <taxon>Eukaryota</taxon>
        <taxon>Fungi</taxon>
        <taxon>Dikarya</taxon>
        <taxon>Basidiomycota</taxon>
        <taxon>Agaricomycotina</taxon>
        <taxon>Agaricomycetes</taxon>
        <taxon>Polyporales</taxon>
        <taxon>Polyporaceae</taxon>
        <taxon>Ganoderma</taxon>
    </lineage>
</organism>
<dbReference type="AlphaFoldDB" id="A0A2G8STB9"/>
<feature type="compositionally biased region" description="Low complexity" evidence="1">
    <location>
        <begin position="117"/>
        <end position="148"/>
    </location>
</feature>
<evidence type="ECO:0000256" key="1">
    <source>
        <dbReference type="SAM" id="MobiDB-lite"/>
    </source>
</evidence>
<feature type="region of interest" description="Disordered" evidence="1">
    <location>
        <begin position="56"/>
        <end position="150"/>
    </location>
</feature>
<dbReference type="EMBL" id="AYKW01000001">
    <property type="protein sequence ID" value="PIL37010.1"/>
    <property type="molecule type" value="Genomic_DNA"/>
</dbReference>
<keyword evidence="3" id="KW-1185">Reference proteome</keyword>
<comment type="caution">
    <text evidence="2">The sequence shown here is derived from an EMBL/GenBank/DDBJ whole genome shotgun (WGS) entry which is preliminary data.</text>
</comment>
<evidence type="ECO:0000313" key="3">
    <source>
        <dbReference type="Proteomes" id="UP000230002"/>
    </source>
</evidence>
<gene>
    <name evidence="2" type="ORF">GSI_00702</name>
</gene>
<proteinExistence type="predicted"/>
<sequence length="206" mass="22054">MSSSHNTGQSLSSDDTAVVQNFPVHAESVLSGALPSAPGDLPGDCVPADVARAGCPHRSTQTNEDLNRAAGDQLTPSRDNQATVSRGPTTDEQILQRGLNPGSAGHDRSNAFRLRQQRPAATAPRASSSQTEIEASAQQQASSGTSSAYPAHLHLPNSSVASMAPAFDRVSWLQELHMEYLTTQYTVKGGPHENVVDRYEQYYNVR</sequence>
<dbReference type="Proteomes" id="UP000230002">
    <property type="component" value="Unassembled WGS sequence"/>
</dbReference>
<protein>
    <submittedName>
        <fullName evidence="2">Uncharacterized protein</fullName>
    </submittedName>
</protein>